<evidence type="ECO:0000256" key="14">
    <source>
        <dbReference type="ARBA" id="ARBA00023163"/>
    </source>
</evidence>
<dbReference type="Pfam" id="PF00046">
    <property type="entry name" value="Homeodomain"/>
    <property type="match status" value="1"/>
</dbReference>
<feature type="region of interest" description="Disordered" evidence="20">
    <location>
        <begin position="69"/>
        <end position="147"/>
    </location>
</feature>
<dbReference type="FunFam" id="1.10.260.40:FF:000011">
    <property type="entry name" value="homeobox-containing protein 1 isoform X2"/>
    <property type="match status" value="1"/>
</dbReference>
<feature type="domain" description="Homeobox" evidence="21">
    <location>
        <begin position="271"/>
        <end position="347"/>
    </location>
</feature>
<comment type="function">
    <text evidence="16">Binds directly to 5'-TTAGGG-3' repeats in telomeric DNA. Associates with the telomerase complex at sites of active telomere processing and positively regulates telomere elongation. Important for TERT binding to chromatin, indicating a role in recruitment of the telomerase complex to telomeres. Also plays a role in the alternative lengthening of telomeres (ALT) pathway in telomerase-negative cells where it promotes formation and/or maintenance of ALT-associated promyelocytic leukemia bodies (APBs). Enhances formation of telomere C-circles in ALT cells, suggesting a possible role in telomere recombination. Might also be involved in the DNA damage response at telomeres.</text>
</comment>
<keyword evidence="9" id="KW-0832">Ubl conjugation</keyword>
<dbReference type="InterPro" id="IPR044869">
    <property type="entry name" value="HNF-1_POU"/>
</dbReference>
<dbReference type="PROSITE" id="PS51937">
    <property type="entry name" value="HNF_P1"/>
    <property type="match status" value="1"/>
</dbReference>
<evidence type="ECO:0000256" key="20">
    <source>
        <dbReference type="SAM" id="MobiDB-lite"/>
    </source>
</evidence>
<dbReference type="InterPro" id="IPR040363">
    <property type="entry name" value="HMBOX1"/>
</dbReference>
<evidence type="ECO:0000256" key="18">
    <source>
        <dbReference type="ARBA" id="ARBA00072740"/>
    </source>
</evidence>
<dbReference type="SMART" id="SM00389">
    <property type="entry name" value="HOX"/>
    <property type="match status" value="1"/>
</dbReference>
<dbReference type="SUPFAM" id="SSF46689">
    <property type="entry name" value="Homeodomain-like"/>
    <property type="match status" value="1"/>
</dbReference>
<evidence type="ECO:0000313" key="25">
    <source>
        <dbReference type="Proteomes" id="UP000694388"/>
    </source>
</evidence>
<keyword evidence="15 19" id="KW-0539">Nucleus</keyword>
<evidence type="ECO:0000256" key="12">
    <source>
        <dbReference type="ARBA" id="ARBA00023125"/>
    </source>
</evidence>
<evidence type="ECO:0000256" key="10">
    <source>
        <dbReference type="ARBA" id="ARBA00022895"/>
    </source>
</evidence>
<dbReference type="InterPro" id="IPR010982">
    <property type="entry name" value="Lambda_DNA-bd_dom_sf"/>
</dbReference>
<dbReference type="GO" id="GO:0016605">
    <property type="term" value="C:PML body"/>
    <property type="evidence" value="ECO:0007669"/>
    <property type="project" value="UniProtKB-SubCell"/>
</dbReference>
<keyword evidence="13 19" id="KW-0371">Homeobox</keyword>
<dbReference type="InterPro" id="IPR001356">
    <property type="entry name" value="HD"/>
</dbReference>
<dbReference type="OMA" id="DSMTKMD"/>
<dbReference type="GeneTree" id="ENSGT00940000154928"/>
<keyword evidence="14" id="KW-0804">Transcription</keyword>
<dbReference type="Ensembl" id="ENSEBUT00000001139.1">
    <property type="protein sequence ID" value="ENSEBUP00000000833.1"/>
    <property type="gene ID" value="ENSEBUG00000000870.1"/>
</dbReference>
<evidence type="ECO:0000256" key="16">
    <source>
        <dbReference type="ARBA" id="ARBA00059255"/>
    </source>
</evidence>
<evidence type="ECO:0000256" key="6">
    <source>
        <dbReference type="ARBA" id="ARBA00022490"/>
    </source>
</evidence>
<evidence type="ECO:0000256" key="2">
    <source>
        <dbReference type="ARBA" id="ARBA00004408"/>
    </source>
</evidence>
<dbReference type="Pfam" id="PF04814">
    <property type="entry name" value="HNF-1_N"/>
    <property type="match status" value="1"/>
</dbReference>
<name>A0A8C4NDA1_EPTBU</name>
<dbReference type="Proteomes" id="UP000694388">
    <property type="component" value="Unplaced"/>
</dbReference>
<keyword evidence="25" id="KW-1185">Reference proteome</keyword>
<dbReference type="GO" id="GO:0045893">
    <property type="term" value="P:positive regulation of DNA-templated transcription"/>
    <property type="evidence" value="ECO:0007669"/>
    <property type="project" value="InterPro"/>
</dbReference>
<accession>A0A8C4NDA1</accession>
<feature type="region of interest" description="Disordered" evidence="20">
    <location>
        <begin position="246"/>
        <end position="265"/>
    </location>
</feature>
<evidence type="ECO:0000256" key="19">
    <source>
        <dbReference type="PROSITE-ProRule" id="PRU00108"/>
    </source>
</evidence>
<dbReference type="InterPro" id="IPR044866">
    <property type="entry name" value="HNF_P1"/>
</dbReference>
<keyword evidence="7" id="KW-1017">Isopeptide bond</keyword>
<dbReference type="GO" id="GO:0007004">
    <property type="term" value="P:telomere maintenance via telomerase"/>
    <property type="evidence" value="ECO:0007669"/>
    <property type="project" value="UniProtKB-ARBA"/>
</dbReference>
<dbReference type="InterPro" id="IPR006899">
    <property type="entry name" value="HNF-1_N"/>
</dbReference>
<evidence type="ECO:0000256" key="8">
    <source>
        <dbReference type="ARBA" id="ARBA00022553"/>
    </source>
</evidence>
<feature type="domain" description="POU-specific atypical" evidence="22">
    <location>
        <begin position="155"/>
        <end position="251"/>
    </location>
</feature>
<dbReference type="Gene3D" id="1.10.10.60">
    <property type="entry name" value="Homeodomain-like"/>
    <property type="match status" value="1"/>
</dbReference>
<keyword evidence="11" id="KW-0805">Transcription regulation</keyword>
<evidence type="ECO:0000259" key="21">
    <source>
        <dbReference type="PROSITE" id="PS50071"/>
    </source>
</evidence>
<keyword evidence="8" id="KW-0597">Phosphoprotein</keyword>
<dbReference type="SUPFAM" id="SSF47413">
    <property type="entry name" value="lambda repressor-like DNA-binding domains"/>
    <property type="match status" value="1"/>
</dbReference>
<dbReference type="GO" id="GO:0015030">
    <property type="term" value="C:Cajal body"/>
    <property type="evidence" value="ECO:0007669"/>
    <property type="project" value="UniProtKB-SubCell"/>
</dbReference>
<dbReference type="PROSITE" id="PS51936">
    <property type="entry name" value="POU_4"/>
    <property type="match status" value="1"/>
</dbReference>
<protein>
    <recommendedName>
        <fullName evidence="18">Homeobox-containing protein 1</fullName>
    </recommendedName>
</protein>
<dbReference type="CDD" id="cd00086">
    <property type="entry name" value="homeodomain"/>
    <property type="match status" value="1"/>
</dbReference>
<proteinExistence type="predicted"/>
<keyword evidence="6" id="KW-0963">Cytoplasm</keyword>
<dbReference type="PANTHER" id="PTHR14618">
    <property type="entry name" value="HOMEODOX-CONTAINING PROTEIN 1 HMBOX1"/>
    <property type="match status" value="1"/>
</dbReference>
<dbReference type="GO" id="GO:0000781">
    <property type="term" value="C:chromosome, telomeric region"/>
    <property type="evidence" value="ECO:0007669"/>
    <property type="project" value="UniProtKB-SubCell"/>
</dbReference>
<feature type="DNA-binding region" description="Homeobox" evidence="19">
    <location>
        <begin position="273"/>
        <end position="348"/>
    </location>
</feature>
<evidence type="ECO:0000256" key="1">
    <source>
        <dbReference type="ARBA" id="ARBA00004322"/>
    </source>
</evidence>
<feature type="region of interest" description="Disordered" evidence="20">
    <location>
        <begin position="409"/>
        <end position="428"/>
    </location>
</feature>
<organism evidence="24 25">
    <name type="scientific">Eptatretus burgeri</name>
    <name type="common">Inshore hagfish</name>
    <dbReference type="NCBI Taxonomy" id="7764"/>
    <lineage>
        <taxon>Eukaryota</taxon>
        <taxon>Metazoa</taxon>
        <taxon>Chordata</taxon>
        <taxon>Craniata</taxon>
        <taxon>Vertebrata</taxon>
        <taxon>Cyclostomata</taxon>
        <taxon>Myxini</taxon>
        <taxon>Myxiniformes</taxon>
        <taxon>Myxinidae</taxon>
        <taxon>Eptatretinae</taxon>
        <taxon>Eptatretus</taxon>
    </lineage>
</organism>
<evidence type="ECO:0000256" key="11">
    <source>
        <dbReference type="ARBA" id="ARBA00023015"/>
    </source>
</evidence>
<comment type="subunit">
    <text evidence="17">Associates with the telomerase holoenzyme complex. Interacts with DKC1, XRCC6 and COIL.</text>
</comment>
<dbReference type="PROSITE" id="PS50071">
    <property type="entry name" value="HOMEOBOX_2"/>
    <property type="match status" value="1"/>
</dbReference>
<evidence type="ECO:0000256" key="13">
    <source>
        <dbReference type="ARBA" id="ARBA00023155"/>
    </source>
</evidence>
<evidence type="ECO:0000256" key="9">
    <source>
        <dbReference type="ARBA" id="ARBA00022843"/>
    </source>
</evidence>
<reference evidence="24" key="1">
    <citation type="submission" date="2025-08" db="UniProtKB">
        <authorList>
            <consortium name="Ensembl"/>
        </authorList>
    </citation>
    <scope>IDENTIFICATION</scope>
</reference>
<evidence type="ECO:0000259" key="22">
    <source>
        <dbReference type="PROSITE" id="PS51936"/>
    </source>
</evidence>
<evidence type="ECO:0000259" key="23">
    <source>
        <dbReference type="PROSITE" id="PS51937"/>
    </source>
</evidence>
<reference evidence="24" key="2">
    <citation type="submission" date="2025-09" db="UniProtKB">
        <authorList>
            <consortium name="Ensembl"/>
        </authorList>
    </citation>
    <scope>IDENTIFICATION</scope>
</reference>
<dbReference type="FunFam" id="1.10.10.60:FF:000038">
    <property type="entry name" value="Homeobox-containing protein 1 isoform X2"/>
    <property type="match status" value="1"/>
</dbReference>
<evidence type="ECO:0000256" key="15">
    <source>
        <dbReference type="ARBA" id="ARBA00023242"/>
    </source>
</evidence>
<keyword evidence="10" id="KW-0779">Telomere</keyword>
<dbReference type="AlphaFoldDB" id="A0A8C4NDA1"/>
<feature type="compositionally biased region" description="Low complexity" evidence="20">
    <location>
        <begin position="69"/>
        <end position="86"/>
    </location>
</feature>
<evidence type="ECO:0000256" key="4">
    <source>
        <dbReference type="ARBA" id="ARBA00004574"/>
    </source>
</evidence>
<dbReference type="PANTHER" id="PTHR14618:SF5">
    <property type="entry name" value="HOMEOBOX-CONTAINING PROTEIN 1"/>
    <property type="match status" value="1"/>
</dbReference>
<evidence type="ECO:0000256" key="3">
    <source>
        <dbReference type="ARBA" id="ARBA00004496"/>
    </source>
</evidence>
<dbReference type="InterPro" id="IPR001387">
    <property type="entry name" value="Cro/C1-type_HTH"/>
</dbReference>
<evidence type="ECO:0000256" key="7">
    <source>
        <dbReference type="ARBA" id="ARBA00022499"/>
    </source>
</evidence>
<dbReference type="GO" id="GO:0003691">
    <property type="term" value="F:double-stranded telomeric DNA binding"/>
    <property type="evidence" value="ECO:0007669"/>
    <property type="project" value="InterPro"/>
</dbReference>
<dbReference type="InterPro" id="IPR009057">
    <property type="entry name" value="Homeodomain-like_sf"/>
</dbReference>
<evidence type="ECO:0000313" key="24">
    <source>
        <dbReference type="Ensembl" id="ENSEBUP00000000833.1"/>
    </source>
</evidence>
<sequence>MAHYVDEPRYTIEQIDLLQRLRRSGMNKHDILHALDTMERLDSEHADKFSRRLSYGGTGGCNAGMSSGYASSYPAPSSSSLSTPGSVREPKPQYGSPTPSQSHGYDPSPPPCNPSTTNHGLPSGGDSGGERSSNGLASPRYHGSTNTPLLVPPMRCYGLEAMDDDADVEERVEELMRRDSAIVKEEIKTFLANRRISQAIVGQVTGISQSYISQWLLQHGLVMSEGKKRAFYRWYLLEKDNPGATLSMRPASSGQPEEPPDWRPQASGALRVRRGSRFTWRKECLTVMESYFNENQYPDETKREEIANACNVVIQKPAGKKLSDLERVTPLKVYNWFANRRKEIKRRANIAAILESHGLEVQSPGAHSNSDDVEGTEFLEQEEGTGQGEGQTDPIALAVEMAAVNHSILALAGHPPPPGDIKTESSED</sequence>
<keyword evidence="5" id="KW-0158">Chromosome</keyword>
<evidence type="ECO:0000256" key="5">
    <source>
        <dbReference type="ARBA" id="ARBA00022454"/>
    </source>
</evidence>
<dbReference type="Gene3D" id="1.10.260.40">
    <property type="entry name" value="lambda repressor-like DNA-binding domains"/>
    <property type="match status" value="1"/>
</dbReference>
<keyword evidence="12 19" id="KW-0238">DNA-binding</keyword>
<comment type="subcellular location">
    <subcellularLocation>
        <location evidence="4">Chromosome</location>
        <location evidence="4">Telomere</location>
    </subcellularLocation>
    <subcellularLocation>
        <location evidence="3">Cytoplasm</location>
    </subcellularLocation>
    <subcellularLocation>
        <location evidence="2">Nucleus</location>
        <location evidence="2">Cajal body</location>
    </subcellularLocation>
    <subcellularLocation>
        <location evidence="1">Nucleus</location>
        <location evidence="1">PML body</location>
    </subcellularLocation>
</comment>
<feature type="domain" description="HNF-p1" evidence="23">
    <location>
        <begin position="6"/>
        <end position="37"/>
    </location>
</feature>
<dbReference type="GO" id="GO:0005737">
    <property type="term" value="C:cytoplasm"/>
    <property type="evidence" value="ECO:0007669"/>
    <property type="project" value="UniProtKB-SubCell"/>
</dbReference>
<dbReference type="CDD" id="cd00093">
    <property type="entry name" value="HTH_XRE"/>
    <property type="match status" value="1"/>
</dbReference>
<evidence type="ECO:0000256" key="17">
    <source>
        <dbReference type="ARBA" id="ARBA00064808"/>
    </source>
</evidence>